<gene>
    <name evidence="2" type="ORF">CEW81_16945</name>
</gene>
<dbReference type="Pfam" id="PF08765">
    <property type="entry name" value="Mor"/>
    <property type="match status" value="1"/>
</dbReference>
<evidence type="ECO:0000313" key="3">
    <source>
        <dbReference type="Proteomes" id="UP000197098"/>
    </source>
</evidence>
<dbReference type="PANTHER" id="PTHR37812">
    <property type="entry name" value="MU-LIKE PROPHAGE FLUMU PROTEIN C"/>
    <property type="match status" value="1"/>
</dbReference>
<dbReference type="InterPro" id="IPR052411">
    <property type="entry name" value="c-mor_Regulatory_Protein"/>
</dbReference>
<feature type="domain" description="Mor transcription activator" evidence="1">
    <location>
        <begin position="32"/>
        <end position="136"/>
    </location>
</feature>
<dbReference type="InterPro" id="IPR009057">
    <property type="entry name" value="Homeodomain-like_sf"/>
</dbReference>
<evidence type="ECO:0000313" key="2">
    <source>
        <dbReference type="EMBL" id="ASG63798.1"/>
    </source>
</evidence>
<protein>
    <submittedName>
        <fullName evidence="2">Positive regulator of late transcription</fullName>
    </submittedName>
</protein>
<organism evidence="2 3">
    <name type="scientific">Kluyvera genomosp. 3</name>
    <dbReference type="NCBI Taxonomy" id="2774055"/>
    <lineage>
        <taxon>Bacteria</taxon>
        <taxon>Pseudomonadati</taxon>
        <taxon>Pseudomonadota</taxon>
        <taxon>Gammaproteobacteria</taxon>
        <taxon>Enterobacterales</taxon>
        <taxon>Enterobacteriaceae</taxon>
        <taxon>Kluyvera</taxon>
    </lineage>
</organism>
<dbReference type="InterPro" id="IPR014875">
    <property type="entry name" value="Mor_transcription_activator"/>
</dbReference>
<dbReference type="Gene3D" id="1.10.10.60">
    <property type="entry name" value="Homeodomain-like"/>
    <property type="match status" value="1"/>
</dbReference>
<accession>A0A248KJD8</accession>
<dbReference type="Proteomes" id="UP000197098">
    <property type="component" value="Chromosome"/>
</dbReference>
<dbReference type="EMBL" id="CP022114">
    <property type="protein sequence ID" value="ASG63798.1"/>
    <property type="molecule type" value="Genomic_DNA"/>
</dbReference>
<evidence type="ECO:0000259" key="1">
    <source>
        <dbReference type="Pfam" id="PF08765"/>
    </source>
</evidence>
<sequence length="139" mass="16348">MSQQSELFEHDPAIHQLLDHIDNIPVGELEHQWPQMLVALVDVMEAELKRLGVAEDSRLLARKLALAMSHYMGGRQYYLPSGDKLVTALRDDLIFSRFDGRNLEDLRREHRLSQTQIYDIIARQRKLHTRRRQPDLFPH</sequence>
<name>A0A248KJD8_9ENTR</name>
<dbReference type="SUPFAM" id="SSF46689">
    <property type="entry name" value="Homeodomain-like"/>
    <property type="match status" value="1"/>
</dbReference>
<reference evidence="2 3" key="1">
    <citation type="submission" date="2017-06" db="EMBL/GenBank/DDBJ databases">
        <title>Origin of plasmid-mediated fosfomycin resistance gene fosA3.</title>
        <authorList>
            <person name="Ito R."/>
            <person name="Pacey M.P."/>
            <person name="Doi Y."/>
        </authorList>
    </citation>
    <scope>NUCLEOTIDE SEQUENCE [LARGE SCALE GENOMIC DNA]</scope>
    <source>
        <strain evidence="2 3">YDC799</strain>
    </source>
</reference>
<dbReference type="AlphaFoldDB" id="A0A248KJD8"/>
<proteinExistence type="predicted"/>
<dbReference type="PANTHER" id="PTHR37812:SF1">
    <property type="entry name" value="MU-LIKE PROPHAGE FLUMU PROTEIN C"/>
    <property type="match status" value="1"/>
</dbReference>